<dbReference type="InParanoid" id="A0A251SR94"/>
<name>A0A251SR94_HELAN</name>
<keyword evidence="4" id="KW-1185">Reference proteome</keyword>
<reference evidence="4" key="1">
    <citation type="journal article" date="2017" name="Nature">
        <title>The sunflower genome provides insights into oil metabolism, flowering and Asterid evolution.</title>
        <authorList>
            <person name="Badouin H."/>
            <person name="Gouzy J."/>
            <person name="Grassa C.J."/>
            <person name="Murat F."/>
            <person name="Staton S.E."/>
            <person name="Cottret L."/>
            <person name="Lelandais-Briere C."/>
            <person name="Owens G.L."/>
            <person name="Carrere S."/>
            <person name="Mayjonade B."/>
            <person name="Legrand L."/>
            <person name="Gill N."/>
            <person name="Kane N.C."/>
            <person name="Bowers J.E."/>
            <person name="Hubner S."/>
            <person name="Bellec A."/>
            <person name="Berard A."/>
            <person name="Berges H."/>
            <person name="Blanchet N."/>
            <person name="Boniface M.C."/>
            <person name="Brunel D."/>
            <person name="Catrice O."/>
            <person name="Chaidir N."/>
            <person name="Claudel C."/>
            <person name="Donnadieu C."/>
            <person name="Faraut T."/>
            <person name="Fievet G."/>
            <person name="Helmstetter N."/>
            <person name="King M."/>
            <person name="Knapp S.J."/>
            <person name="Lai Z."/>
            <person name="Le Paslier M.C."/>
            <person name="Lippi Y."/>
            <person name="Lorenzon L."/>
            <person name="Mandel J.R."/>
            <person name="Marage G."/>
            <person name="Marchand G."/>
            <person name="Marquand E."/>
            <person name="Bret-Mestries E."/>
            <person name="Morien E."/>
            <person name="Nambeesan S."/>
            <person name="Nguyen T."/>
            <person name="Pegot-Espagnet P."/>
            <person name="Pouilly N."/>
            <person name="Raftis F."/>
            <person name="Sallet E."/>
            <person name="Schiex T."/>
            <person name="Thomas J."/>
            <person name="Vandecasteele C."/>
            <person name="Vares D."/>
            <person name="Vear F."/>
            <person name="Vautrin S."/>
            <person name="Crespi M."/>
            <person name="Mangin B."/>
            <person name="Burke J.M."/>
            <person name="Salse J."/>
            <person name="Munos S."/>
            <person name="Vincourt P."/>
            <person name="Rieseberg L.H."/>
            <person name="Langlade N.B."/>
        </authorList>
    </citation>
    <scope>NUCLEOTIDE SEQUENCE [LARGE SCALE GENOMIC DNA]</scope>
    <source>
        <strain evidence="4">cv. SF193</strain>
    </source>
</reference>
<evidence type="ECO:0000313" key="4">
    <source>
        <dbReference type="Proteomes" id="UP000215914"/>
    </source>
</evidence>
<dbReference type="EMBL" id="CM007902">
    <property type="protein sequence ID" value="OTG01244.1"/>
    <property type="molecule type" value="Genomic_DNA"/>
</dbReference>
<organism evidence="3 4">
    <name type="scientific">Helianthus annuus</name>
    <name type="common">Common sunflower</name>
    <dbReference type="NCBI Taxonomy" id="4232"/>
    <lineage>
        <taxon>Eukaryota</taxon>
        <taxon>Viridiplantae</taxon>
        <taxon>Streptophyta</taxon>
        <taxon>Embryophyta</taxon>
        <taxon>Tracheophyta</taxon>
        <taxon>Spermatophyta</taxon>
        <taxon>Magnoliopsida</taxon>
        <taxon>eudicotyledons</taxon>
        <taxon>Gunneridae</taxon>
        <taxon>Pentapetalae</taxon>
        <taxon>asterids</taxon>
        <taxon>campanulids</taxon>
        <taxon>Asterales</taxon>
        <taxon>Asteraceae</taxon>
        <taxon>Asteroideae</taxon>
        <taxon>Heliantheae alliance</taxon>
        <taxon>Heliantheae</taxon>
        <taxon>Helianthus</taxon>
    </lineage>
</organism>
<keyword evidence="2" id="KW-0732">Signal</keyword>
<feature type="signal peptide" evidence="2">
    <location>
        <begin position="1"/>
        <end position="16"/>
    </location>
</feature>
<feature type="chain" id="PRO_5012287157" evidence="2">
    <location>
        <begin position="17"/>
        <end position="55"/>
    </location>
</feature>
<feature type="compositionally biased region" description="Polar residues" evidence="1">
    <location>
        <begin position="25"/>
        <end position="43"/>
    </location>
</feature>
<accession>A0A251SR94</accession>
<evidence type="ECO:0000313" key="3">
    <source>
        <dbReference type="EMBL" id="OTG01244.1"/>
    </source>
</evidence>
<protein>
    <submittedName>
        <fullName evidence="3">Uncharacterized protein</fullName>
    </submittedName>
</protein>
<dbReference type="AlphaFoldDB" id="A0A251SR94"/>
<evidence type="ECO:0000256" key="2">
    <source>
        <dbReference type="SAM" id="SignalP"/>
    </source>
</evidence>
<feature type="region of interest" description="Disordered" evidence="1">
    <location>
        <begin position="24"/>
        <end position="55"/>
    </location>
</feature>
<dbReference type="Proteomes" id="UP000215914">
    <property type="component" value="Chromosome 13"/>
</dbReference>
<evidence type="ECO:0000256" key="1">
    <source>
        <dbReference type="SAM" id="MobiDB-lite"/>
    </source>
</evidence>
<proteinExistence type="predicted"/>
<sequence>MLISLLKWKLVMVVNGGVSRFASGTGMTQSTPGQLSSTTVNGRSTRRTRNVVVAR</sequence>
<gene>
    <name evidence="3" type="ORF">HannXRQ_Chr13g0399971</name>
</gene>